<keyword evidence="3" id="KW-1185">Reference proteome</keyword>
<evidence type="ECO:0000256" key="1">
    <source>
        <dbReference type="SAM" id="SignalP"/>
    </source>
</evidence>
<keyword evidence="1" id="KW-0732">Signal</keyword>
<dbReference type="AlphaFoldDB" id="A0A5J9U3C9"/>
<proteinExistence type="predicted"/>
<reference evidence="2 3" key="1">
    <citation type="journal article" date="2019" name="Sci. Rep.">
        <title>A high-quality genome of Eragrostis curvula grass provides insights into Poaceae evolution and supports new strategies to enhance forage quality.</title>
        <authorList>
            <person name="Carballo J."/>
            <person name="Santos B.A.C.M."/>
            <person name="Zappacosta D."/>
            <person name="Garbus I."/>
            <person name="Selva J.P."/>
            <person name="Gallo C.A."/>
            <person name="Diaz A."/>
            <person name="Albertini E."/>
            <person name="Caccamo M."/>
            <person name="Echenique V."/>
        </authorList>
    </citation>
    <scope>NUCLEOTIDE SEQUENCE [LARGE SCALE GENOMIC DNA]</scope>
    <source>
        <strain evidence="3">cv. Victoria</strain>
        <tissue evidence="2">Leaf</tissue>
    </source>
</reference>
<evidence type="ECO:0000313" key="3">
    <source>
        <dbReference type="Proteomes" id="UP000324897"/>
    </source>
</evidence>
<accession>A0A5J9U3C9</accession>
<evidence type="ECO:0000313" key="2">
    <source>
        <dbReference type="EMBL" id="TVU18169.1"/>
    </source>
</evidence>
<feature type="non-terminal residue" evidence="2">
    <location>
        <position position="1"/>
    </location>
</feature>
<protein>
    <submittedName>
        <fullName evidence="2">Uncharacterized protein</fullName>
    </submittedName>
</protein>
<dbReference type="EMBL" id="RWGY01000029">
    <property type="protein sequence ID" value="TVU18169.1"/>
    <property type="molecule type" value="Genomic_DNA"/>
</dbReference>
<name>A0A5J9U3C9_9POAL</name>
<sequence>FQSGIAGGVLLTGLLAASRSKDWPQPPVFGPPVRVRSIRIVIIITGQVAVRSISSGFAGRATVKVEAVSVAVADFAKRRISFSPVAERCDQDELVCNEKKKK</sequence>
<feature type="signal peptide" evidence="1">
    <location>
        <begin position="1"/>
        <end position="20"/>
    </location>
</feature>
<comment type="caution">
    <text evidence="2">The sequence shown here is derived from an EMBL/GenBank/DDBJ whole genome shotgun (WGS) entry which is preliminary data.</text>
</comment>
<dbReference type="Proteomes" id="UP000324897">
    <property type="component" value="Chromosome 7"/>
</dbReference>
<gene>
    <name evidence="2" type="ORF">EJB05_34248</name>
</gene>
<feature type="chain" id="PRO_5023919995" evidence="1">
    <location>
        <begin position="21"/>
        <end position="102"/>
    </location>
</feature>
<dbReference type="Gramene" id="TVU18169">
    <property type="protein sequence ID" value="TVU18169"/>
    <property type="gene ID" value="EJB05_34248"/>
</dbReference>
<organism evidence="2 3">
    <name type="scientific">Eragrostis curvula</name>
    <name type="common">weeping love grass</name>
    <dbReference type="NCBI Taxonomy" id="38414"/>
    <lineage>
        <taxon>Eukaryota</taxon>
        <taxon>Viridiplantae</taxon>
        <taxon>Streptophyta</taxon>
        <taxon>Embryophyta</taxon>
        <taxon>Tracheophyta</taxon>
        <taxon>Spermatophyta</taxon>
        <taxon>Magnoliopsida</taxon>
        <taxon>Liliopsida</taxon>
        <taxon>Poales</taxon>
        <taxon>Poaceae</taxon>
        <taxon>PACMAD clade</taxon>
        <taxon>Chloridoideae</taxon>
        <taxon>Eragrostideae</taxon>
        <taxon>Eragrostidinae</taxon>
        <taxon>Eragrostis</taxon>
    </lineage>
</organism>